<reference evidence="1 2" key="1">
    <citation type="submission" date="2016-08" db="EMBL/GenBank/DDBJ databases">
        <authorList>
            <consortium name="Lentinula edodes genome sequencing consortium"/>
            <person name="Sakamoto Y."/>
            <person name="Nakade K."/>
            <person name="Sato S."/>
            <person name="Yoshida Y."/>
            <person name="Miyazaki K."/>
            <person name="Natsume S."/>
            <person name="Konno N."/>
        </authorList>
    </citation>
    <scope>NUCLEOTIDE SEQUENCE [LARGE SCALE GENOMIC DNA]</scope>
    <source>
        <strain evidence="1 2">NBRC 111202</strain>
    </source>
</reference>
<accession>A0A1Q3DXV9</accession>
<gene>
    <name evidence="1" type="ORF">LENED_001318</name>
</gene>
<sequence>MVAFGSLLFDSSENTRDYRAHPERSDDYPRRVVAPESIEHPHLRRKPTTGHRSYPCTNARRVHVDFPQVWVDFLLYKFQVSFACPQILFRKDQLILQINP</sequence>
<dbReference type="AlphaFoldDB" id="A0A1Q3DXV9"/>
<dbReference type="EMBL" id="BDGU01000019">
    <property type="protein sequence ID" value="GAV99834.1"/>
    <property type="molecule type" value="Genomic_DNA"/>
</dbReference>
<proteinExistence type="predicted"/>
<evidence type="ECO:0000313" key="2">
    <source>
        <dbReference type="Proteomes" id="UP000188533"/>
    </source>
</evidence>
<dbReference type="Proteomes" id="UP000188533">
    <property type="component" value="Unassembled WGS sequence"/>
</dbReference>
<comment type="caution">
    <text evidence="1">The sequence shown here is derived from an EMBL/GenBank/DDBJ whole genome shotgun (WGS) entry which is preliminary data.</text>
</comment>
<organism evidence="1 2">
    <name type="scientific">Lentinula edodes</name>
    <name type="common">Shiitake mushroom</name>
    <name type="synonym">Lentinus edodes</name>
    <dbReference type="NCBI Taxonomy" id="5353"/>
    <lineage>
        <taxon>Eukaryota</taxon>
        <taxon>Fungi</taxon>
        <taxon>Dikarya</taxon>
        <taxon>Basidiomycota</taxon>
        <taxon>Agaricomycotina</taxon>
        <taxon>Agaricomycetes</taxon>
        <taxon>Agaricomycetidae</taxon>
        <taxon>Agaricales</taxon>
        <taxon>Marasmiineae</taxon>
        <taxon>Omphalotaceae</taxon>
        <taxon>Lentinula</taxon>
    </lineage>
</organism>
<protein>
    <submittedName>
        <fullName evidence="1">Uncharacterized protein</fullName>
    </submittedName>
</protein>
<evidence type="ECO:0000313" key="1">
    <source>
        <dbReference type="EMBL" id="GAV99834.1"/>
    </source>
</evidence>
<reference evidence="1 2" key="2">
    <citation type="submission" date="2017-02" db="EMBL/GenBank/DDBJ databases">
        <title>A genome survey and senescence transcriptome analysis in Lentinula edodes.</title>
        <authorList>
            <person name="Sakamoto Y."/>
            <person name="Nakade K."/>
            <person name="Sato S."/>
            <person name="Yoshida Y."/>
            <person name="Miyazaki K."/>
            <person name="Natsume S."/>
            <person name="Konno N."/>
        </authorList>
    </citation>
    <scope>NUCLEOTIDE SEQUENCE [LARGE SCALE GENOMIC DNA]</scope>
    <source>
        <strain evidence="1 2">NBRC 111202</strain>
    </source>
</reference>
<keyword evidence="2" id="KW-1185">Reference proteome</keyword>
<name>A0A1Q3DXV9_LENED</name>